<proteinExistence type="predicted"/>
<evidence type="ECO:0000256" key="1">
    <source>
        <dbReference type="SAM" id="MobiDB-lite"/>
    </source>
</evidence>
<feature type="region of interest" description="Disordered" evidence="1">
    <location>
        <begin position="38"/>
        <end position="61"/>
    </location>
</feature>
<organism evidence="2 3">
    <name type="scientific">Phytophthora oleae</name>
    <dbReference type="NCBI Taxonomy" id="2107226"/>
    <lineage>
        <taxon>Eukaryota</taxon>
        <taxon>Sar</taxon>
        <taxon>Stramenopiles</taxon>
        <taxon>Oomycota</taxon>
        <taxon>Peronosporomycetes</taxon>
        <taxon>Peronosporales</taxon>
        <taxon>Peronosporaceae</taxon>
        <taxon>Phytophthora</taxon>
    </lineage>
</organism>
<reference evidence="2 3" key="1">
    <citation type="submission" date="2024-09" db="EMBL/GenBank/DDBJ databases">
        <title>Genome sequencing and assembly of Phytophthora oleae, isolate VK10A, causative agent of rot of olive drupes.</title>
        <authorList>
            <person name="Conti Taguali S."/>
            <person name="Riolo M."/>
            <person name="La Spada F."/>
            <person name="Cacciola S.O."/>
            <person name="Dionisio G."/>
        </authorList>
    </citation>
    <scope>NUCLEOTIDE SEQUENCE [LARGE SCALE GENOMIC DNA]</scope>
    <source>
        <strain evidence="2 3">VK10A</strain>
    </source>
</reference>
<accession>A0ABD3FHP3</accession>
<evidence type="ECO:0000313" key="3">
    <source>
        <dbReference type="Proteomes" id="UP001632037"/>
    </source>
</evidence>
<keyword evidence="3" id="KW-1185">Reference proteome</keyword>
<feature type="region of interest" description="Disordered" evidence="1">
    <location>
        <begin position="14"/>
        <end position="33"/>
    </location>
</feature>
<gene>
    <name evidence="2" type="ORF">V7S43_008688</name>
</gene>
<sequence length="75" mass="7595">MLAAFVSVGGAAVEAGGGDSIVTGLGNDNGKEHDLAQLHEQQHSGGGGADVSTGGAHGRQQQAITSITIRYHYHQ</sequence>
<evidence type="ECO:0000313" key="2">
    <source>
        <dbReference type="EMBL" id="KAL3666438.1"/>
    </source>
</evidence>
<evidence type="ECO:0008006" key="4">
    <source>
        <dbReference type="Google" id="ProtNLM"/>
    </source>
</evidence>
<protein>
    <recommendedName>
        <fullName evidence="4">RxLR effector protein</fullName>
    </recommendedName>
</protein>
<comment type="caution">
    <text evidence="2">The sequence shown here is derived from an EMBL/GenBank/DDBJ whole genome shotgun (WGS) entry which is preliminary data.</text>
</comment>
<dbReference type="Proteomes" id="UP001632037">
    <property type="component" value="Unassembled WGS sequence"/>
</dbReference>
<name>A0ABD3FHP3_9STRA</name>
<dbReference type="EMBL" id="JBIMZQ010000017">
    <property type="protein sequence ID" value="KAL3666438.1"/>
    <property type="molecule type" value="Genomic_DNA"/>
</dbReference>
<dbReference type="AlphaFoldDB" id="A0ABD3FHP3"/>